<name>A0A1B8ZNV6_9FLAO</name>
<sequence>MNKTVLIALLMSITLSSCTSNEDSQEVNIGVNVHDLMPDKLLKSIVGFDEDEPNPPHDYYQLFTYDSQGKLIKTYKDYGYIYPIYTNLSYMGNIVVVENKSNDGSLVVSKNIIYTLNSNGKVIEKYIPVSNGGNVYDVRKYFYEYNSDGKLSKITLKYPNITPGTPNYPSLGFLEKVDIFIYEGANLKKIVSQYLHNYNENNSIRTEITFLDYDNAKNPFKRLGLLDTYFYRSLSENNYREIKTEVYDENNVKWGENGGKWKFSYDQNNNMILKF</sequence>
<feature type="chain" id="PRO_5008621049" description="DUF4595 domain-containing protein" evidence="1">
    <location>
        <begin position="22"/>
        <end position="275"/>
    </location>
</feature>
<dbReference type="EMBL" id="MAYG01000001">
    <property type="protein sequence ID" value="OCA73292.1"/>
    <property type="molecule type" value="Genomic_DNA"/>
</dbReference>
<dbReference type="RefSeq" id="WP_065397300.1">
    <property type="nucleotide sequence ID" value="NZ_CP119767.1"/>
</dbReference>
<comment type="caution">
    <text evidence="2">The sequence shown here is derived from an EMBL/GenBank/DDBJ whole genome shotgun (WGS) entry which is preliminary data.</text>
</comment>
<feature type="signal peptide" evidence="1">
    <location>
        <begin position="1"/>
        <end position="21"/>
    </location>
</feature>
<keyword evidence="1" id="KW-0732">Signal</keyword>
<dbReference type="AlphaFoldDB" id="A0A1B8ZNV6"/>
<dbReference type="PROSITE" id="PS51257">
    <property type="entry name" value="PROKAR_LIPOPROTEIN"/>
    <property type="match status" value="1"/>
</dbReference>
<dbReference type="OrthoDB" id="703951at2"/>
<evidence type="ECO:0000313" key="3">
    <source>
        <dbReference type="Proteomes" id="UP000093432"/>
    </source>
</evidence>
<proteinExistence type="predicted"/>
<evidence type="ECO:0008006" key="4">
    <source>
        <dbReference type="Google" id="ProtNLM"/>
    </source>
</evidence>
<accession>A0A1B8ZNV6</accession>
<organism evidence="2 3">
    <name type="scientific">Chryseobacterium arthrosphaerae</name>
    <dbReference type="NCBI Taxonomy" id="651561"/>
    <lineage>
        <taxon>Bacteria</taxon>
        <taxon>Pseudomonadati</taxon>
        <taxon>Bacteroidota</taxon>
        <taxon>Flavobacteriia</taxon>
        <taxon>Flavobacteriales</taxon>
        <taxon>Weeksellaceae</taxon>
        <taxon>Chryseobacterium group</taxon>
        <taxon>Chryseobacterium</taxon>
    </lineage>
</organism>
<reference evidence="3" key="1">
    <citation type="submission" date="2016-07" db="EMBL/GenBank/DDBJ databases">
        <authorList>
            <person name="Florea S."/>
            <person name="Webb J.S."/>
            <person name="Jaromczyk J."/>
            <person name="Schardl C.L."/>
        </authorList>
    </citation>
    <scope>NUCLEOTIDE SEQUENCE [LARGE SCALE GENOMIC DNA]</scope>
    <source>
        <strain evidence="3">CC-VM-7</strain>
    </source>
</reference>
<evidence type="ECO:0000313" key="2">
    <source>
        <dbReference type="EMBL" id="OCA73292.1"/>
    </source>
</evidence>
<dbReference type="STRING" id="651561.BBI00_02560"/>
<gene>
    <name evidence="2" type="ORF">BBI00_02560</name>
</gene>
<dbReference type="Proteomes" id="UP000093432">
    <property type="component" value="Unassembled WGS sequence"/>
</dbReference>
<evidence type="ECO:0000256" key="1">
    <source>
        <dbReference type="SAM" id="SignalP"/>
    </source>
</evidence>
<protein>
    <recommendedName>
        <fullName evidence="4">DUF4595 domain-containing protein</fullName>
    </recommendedName>
</protein>